<feature type="domain" description="Rhodanese" evidence="1">
    <location>
        <begin position="338"/>
        <end position="427"/>
    </location>
</feature>
<keyword evidence="2" id="KW-0808">Transferase</keyword>
<dbReference type="InterPro" id="IPR036873">
    <property type="entry name" value="Rhodanese-like_dom_sf"/>
</dbReference>
<dbReference type="PANTHER" id="PTHR10953">
    <property type="entry name" value="UBIQUITIN-ACTIVATING ENZYME E1"/>
    <property type="match status" value="1"/>
</dbReference>
<organism evidence="2 3">
    <name type="scientific">Ornithinibacter aureus</name>
    <dbReference type="NCBI Taxonomy" id="622664"/>
    <lineage>
        <taxon>Bacteria</taxon>
        <taxon>Bacillati</taxon>
        <taxon>Actinomycetota</taxon>
        <taxon>Actinomycetes</taxon>
        <taxon>Micrococcales</taxon>
        <taxon>Intrasporangiaceae</taxon>
        <taxon>Ornithinibacter</taxon>
    </lineage>
</organism>
<dbReference type="CDD" id="cd00757">
    <property type="entry name" value="ThiF_MoeB_HesA_family"/>
    <property type="match status" value="1"/>
</dbReference>
<dbReference type="Proteomes" id="UP001500390">
    <property type="component" value="Unassembled WGS sequence"/>
</dbReference>
<dbReference type="PANTHER" id="PTHR10953:SF102">
    <property type="entry name" value="ADENYLYLTRANSFERASE AND SULFURTRANSFERASE MOCS3"/>
    <property type="match status" value="1"/>
</dbReference>
<proteinExistence type="predicted"/>
<dbReference type="Pfam" id="PF00581">
    <property type="entry name" value="Rhodanese"/>
    <property type="match status" value="1"/>
</dbReference>
<name>A0ABP8JVV7_9MICO</name>
<evidence type="ECO:0000259" key="1">
    <source>
        <dbReference type="PROSITE" id="PS50206"/>
    </source>
</evidence>
<dbReference type="Pfam" id="PF00899">
    <property type="entry name" value="ThiF"/>
    <property type="match status" value="1"/>
</dbReference>
<dbReference type="InterPro" id="IPR000594">
    <property type="entry name" value="ThiF_NAD_FAD-bd"/>
</dbReference>
<dbReference type="PROSITE" id="PS50206">
    <property type="entry name" value="RHODANESE_3"/>
    <property type="match status" value="1"/>
</dbReference>
<dbReference type="Gene3D" id="3.40.50.720">
    <property type="entry name" value="NAD(P)-binding Rossmann-like Domain"/>
    <property type="match status" value="1"/>
</dbReference>
<gene>
    <name evidence="2" type="primary">moeZ</name>
    <name evidence="2" type="ORF">GCM10023153_19640</name>
</gene>
<protein>
    <submittedName>
        <fullName evidence="2">Adenylyltransferase/sulfurtransferase MoeZ</fullName>
    </submittedName>
</protein>
<comment type="caution">
    <text evidence="2">The sequence shown here is derived from an EMBL/GenBank/DDBJ whole genome shotgun (WGS) entry which is preliminary data.</text>
</comment>
<dbReference type="EMBL" id="BAABFX010000026">
    <property type="protein sequence ID" value="GAA4396543.1"/>
    <property type="molecule type" value="Genomic_DNA"/>
</dbReference>
<keyword evidence="2" id="KW-0548">Nucleotidyltransferase</keyword>
<dbReference type="NCBIfam" id="NF004281">
    <property type="entry name" value="PRK05690.1"/>
    <property type="match status" value="1"/>
</dbReference>
<keyword evidence="3" id="KW-1185">Reference proteome</keyword>
<dbReference type="SUPFAM" id="SSF69572">
    <property type="entry name" value="Activating enzymes of the ubiquitin-like proteins"/>
    <property type="match status" value="1"/>
</dbReference>
<accession>A0ABP8JVV7</accession>
<dbReference type="CDD" id="cd00158">
    <property type="entry name" value="RHOD"/>
    <property type="match status" value="1"/>
</dbReference>
<dbReference type="GO" id="GO:0016779">
    <property type="term" value="F:nucleotidyltransferase activity"/>
    <property type="evidence" value="ECO:0007669"/>
    <property type="project" value="UniProtKB-KW"/>
</dbReference>
<reference evidence="3" key="1">
    <citation type="journal article" date="2019" name="Int. J. Syst. Evol. Microbiol.">
        <title>The Global Catalogue of Microorganisms (GCM) 10K type strain sequencing project: providing services to taxonomists for standard genome sequencing and annotation.</title>
        <authorList>
            <consortium name="The Broad Institute Genomics Platform"/>
            <consortium name="The Broad Institute Genome Sequencing Center for Infectious Disease"/>
            <person name="Wu L."/>
            <person name="Ma J."/>
        </authorList>
    </citation>
    <scope>NUCLEOTIDE SEQUENCE [LARGE SCALE GENOMIC DNA]</scope>
    <source>
        <strain evidence="3">JCM 17738</strain>
    </source>
</reference>
<dbReference type="SMART" id="SM00450">
    <property type="entry name" value="RHOD"/>
    <property type="match status" value="1"/>
</dbReference>
<evidence type="ECO:0000313" key="3">
    <source>
        <dbReference type="Proteomes" id="UP001500390"/>
    </source>
</evidence>
<dbReference type="Gene3D" id="3.40.250.10">
    <property type="entry name" value="Rhodanese-like domain"/>
    <property type="match status" value="1"/>
</dbReference>
<dbReference type="InterPro" id="IPR001763">
    <property type="entry name" value="Rhodanese-like_dom"/>
</dbReference>
<dbReference type="InterPro" id="IPR045886">
    <property type="entry name" value="ThiF/MoeB/HesA"/>
</dbReference>
<evidence type="ECO:0000313" key="2">
    <source>
        <dbReference type="EMBL" id="GAA4396543.1"/>
    </source>
</evidence>
<dbReference type="InterPro" id="IPR035985">
    <property type="entry name" value="Ubiquitin-activating_enz"/>
</dbReference>
<sequence>MGMGVLVIEVLRSGREVSILRTSNAVHRDGPQAGCYPRAMSHPPLVPPGPELTVQERTRYARHLLLPDLGSDGQRRLRAARVLVVGAGGLGSPALLYLAAAGVSTIGIVDDDVVDLTNLQRQVVHGVDDVGRAKTESAAESVRAISPTTVVIEHTSRLDESTALAVVADYDLVLDGADNFPTRYLVGDACARLGIPHVWGSVFRFDGQVSVWWAGEGPCYACVFPAQPPPDAVPSCAVGGVLGAVCASVGSVMATEAVKLITGMGEPLVGRLLVHDALGQTWDALPVAADPGCRVCGSGADVTRPLGWATGIRPDDADAGASHPERPSISVVRLRDELDAGAVVVDVREAGEREIVALAQAVWVPIGDLRAGAGVSGVDAGDRVYVHCKSGGRSAEAVDLLRARGVDAVNVEGGILAWVREVDPHLPTY</sequence>